<dbReference type="STRING" id="240159.A0A4V6AS01"/>
<keyword evidence="7" id="KW-1185">Reference proteome</keyword>
<dbReference type="PROSITE" id="PS50278">
    <property type="entry name" value="PDGF_2"/>
    <property type="match status" value="1"/>
</dbReference>
<proteinExistence type="inferred from homology"/>
<dbReference type="PANTHER" id="PTHR34648:SF6">
    <property type="entry name" value="CLOCK-INTERACTING PACEMAKER-RELATED"/>
    <property type="match status" value="1"/>
</dbReference>
<evidence type="ECO:0000313" key="7">
    <source>
        <dbReference type="Proteomes" id="UP000298787"/>
    </source>
</evidence>
<dbReference type="PROSITE" id="PS00249">
    <property type="entry name" value="PDGF_1"/>
    <property type="match status" value="1"/>
</dbReference>
<name>A0A4V6AS01_COLLU</name>
<dbReference type="Pfam" id="PF15800">
    <property type="entry name" value="CiPC"/>
    <property type="match status" value="2"/>
</dbReference>
<dbReference type="InterPro" id="IPR031602">
    <property type="entry name" value="CIPC"/>
</dbReference>
<evidence type="ECO:0000256" key="3">
    <source>
        <dbReference type="SAM" id="Coils"/>
    </source>
</evidence>
<dbReference type="CDD" id="cd00135">
    <property type="entry name" value="PDGF"/>
    <property type="match status" value="1"/>
</dbReference>
<dbReference type="Gene3D" id="2.10.90.10">
    <property type="entry name" value="Cystine-knot cytokines"/>
    <property type="match status" value="1"/>
</dbReference>
<organism evidence="6 7">
    <name type="scientific">Collichthys lucidus</name>
    <name type="common">Big head croaker</name>
    <name type="synonym">Sciaena lucida</name>
    <dbReference type="NCBI Taxonomy" id="240159"/>
    <lineage>
        <taxon>Eukaryota</taxon>
        <taxon>Metazoa</taxon>
        <taxon>Chordata</taxon>
        <taxon>Craniata</taxon>
        <taxon>Vertebrata</taxon>
        <taxon>Euteleostomi</taxon>
        <taxon>Actinopterygii</taxon>
        <taxon>Neopterygii</taxon>
        <taxon>Teleostei</taxon>
        <taxon>Neoteleostei</taxon>
        <taxon>Acanthomorphata</taxon>
        <taxon>Eupercaria</taxon>
        <taxon>Sciaenidae</taxon>
        <taxon>Collichthys</taxon>
    </lineage>
</organism>
<dbReference type="GO" id="GO:0042754">
    <property type="term" value="P:negative regulation of circadian rhythm"/>
    <property type="evidence" value="ECO:0007669"/>
    <property type="project" value="InterPro"/>
</dbReference>
<accession>A0A4V6AS01</accession>
<dbReference type="Proteomes" id="UP000298787">
    <property type="component" value="Chromosome 18"/>
</dbReference>
<comment type="similarity">
    <text evidence="2">Belongs to the PDGF/VEGF growth factor family.</text>
</comment>
<dbReference type="PANTHER" id="PTHR34648">
    <property type="entry name" value="CLOCK-INTERACTING PACEMAKER"/>
    <property type="match status" value="1"/>
</dbReference>
<keyword evidence="1 2" id="KW-0339">Growth factor</keyword>
<feature type="compositionally biased region" description="Low complexity" evidence="4">
    <location>
        <begin position="296"/>
        <end position="307"/>
    </location>
</feature>
<sequence>MLTALYLMQCLPQQGLFRHVIELGDSHPSHGAHVPPLSLGVGAAERGGGPVLTFEEVWGRSFCRTIEKLVEVVQEYPTEVEHIYSPSCVPLVRCAGCCGDENMECHPTQTTNVTMQLLKIRPSEPEQEYVEMTFVEHQTCEYASSEYLSTVDLTDSEDARRNGSIVGQDPSGRQVAVMGGSYAGLSPMIIMNNFVLKQPSTIPPGEKQWGFPSPLEVMPQSQVVLLQPMSYPRIAPHPADSPTKRAGSVRVRVSLTSRHDQRQRRHHRGHRLYSSPSPQPALQSPIKPISNFEKTSSQSQAAESQEQLSDKSLSPLAGTSSLTSYTDEFRTEVDSDSMHADKYQDPFSLDNNKLKRFSNTYNVLNKSGLLGITMRTKQLIKENRRTQGQLQQLQEQTALLLEALSSGDPELWTKLQLSLQHTDKEQWGAKAQRVLE</sequence>
<dbReference type="SMART" id="SM00141">
    <property type="entry name" value="PDGF"/>
    <property type="match status" value="1"/>
</dbReference>
<feature type="compositionally biased region" description="Basic residues" evidence="4">
    <location>
        <begin position="261"/>
        <end position="271"/>
    </location>
</feature>
<dbReference type="EMBL" id="CM014095">
    <property type="protein sequence ID" value="TKS86452.1"/>
    <property type="molecule type" value="Genomic_DNA"/>
</dbReference>
<dbReference type="SUPFAM" id="SSF57501">
    <property type="entry name" value="Cystine-knot cytokines"/>
    <property type="match status" value="1"/>
</dbReference>
<feature type="compositionally biased region" description="Low complexity" evidence="4">
    <location>
        <begin position="274"/>
        <end position="285"/>
    </location>
</feature>
<dbReference type="Pfam" id="PF00341">
    <property type="entry name" value="PDGF"/>
    <property type="match status" value="1"/>
</dbReference>
<evidence type="ECO:0000313" key="6">
    <source>
        <dbReference type="EMBL" id="TKS86452.1"/>
    </source>
</evidence>
<evidence type="ECO:0000256" key="2">
    <source>
        <dbReference type="RuleBase" id="RU003818"/>
    </source>
</evidence>
<dbReference type="InterPro" id="IPR029034">
    <property type="entry name" value="Cystine-knot_cytokine"/>
</dbReference>
<feature type="region of interest" description="Disordered" evidence="4">
    <location>
        <begin position="234"/>
        <end position="321"/>
    </location>
</feature>
<evidence type="ECO:0000259" key="5">
    <source>
        <dbReference type="PROSITE" id="PS50278"/>
    </source>
</evidence>
<dbReference type="GO" id="GO:0045892">
    <property type="term" value="P:negative regulation of DNA-templated transcription"/>
    <property type="evidence" value="ECO:0007669"/>
    <property type="project" value="InterPro"/>
</dbReference>
<dbReference type="GO" id="GO:0008083">
    <property type="term" value="F:growth factor activity"/>
    <property type="evidence" value="ECO:0007669"/>
    <property type="project" value="UniProtKB-KW"/>
</dbReference>
<dbReference type="InterPro" id="IPR000072">
    <property type="entry name" value="PDGF/VEGF_dom"/>
</dbReference>
<reference evidence="6 7" key="1">
    <citation type="submission" date="2019-01" db="EMBL/GenBank/DDBJ databases">
        <title>Genome Assembly of Collichthys lucidus.</title>
        <authorList>
            <person name="Cai M."/>
            <person name="Xiao S."/>
        </authorList>
    </citation>
    <scope>NUCLEOTIDE SEQUENCE [LARGE SCALE GENOMIC DNA]</scope>
    <source>
        <strain evidence="6">JT15FE1705JMU</strain>
        <tissue evidence="6">Muscle</tissue>
    </source>
</reference>
<keyword evidence="3" id="KW-0175">Coiled coil</keyword>
<feature type="domain" description="Platelet-derived growth factor (PDGF) family profile" evidence="5">
    <location>
        <begin position="50"/>
        <end position="141"/>
    </location>
</feature>
<evidence type="ECO:0000256" key="4">
    <source>
        <dbReference type="SAM" id="MobiDB-lite"/>
    </source>
</evidence>
<dbReference type="GO" id="GO:0016020">
    <property type="term" value="C:membrane"/>
    <property type="evidence" value="ECO:0007669"/>
    <property type="project" value="InterPro"/>
</dbReference>
<feature type="coiled-coil region" evidence="3">
    <location>
        <begin position="376"/>
        <end position="403"/>
    </location>
</feature>
<dbReference type="AlphaFoldDB" id="A0A4V6AS01"/>
<dbReference type="GO" id="GO:0005634">
    <property type="term" value="C:nucleus"/>
    <property type="evidence" value="ECO:0007669"/>
    <property type="project" value="TreeGrafter"/>
</dbReference>
<gene>
    <name evidence="6" type="ORF">D9C73_020569</name>
</gene>
<dbReference type="InterPro" id="IPR023581">
    <property type="entry name" value="PD_growth_factor_CS"/>
</dbReference>
<evidence type="ECO:0000256" key="1">
    <source>
        <dbReference type="ARBA" id="ARBA00023030"/>
    </source>
</evidence>
<protein>
    <submittedName>
        <fullName evidence="6">Placenta growth factor</fullName>
    </submittedName>
</protein>